<organism evidence="8 9">
    <name type="scientific">Candidatus Paraluminiphilus aquimaris</name>
    <dbReference type="NCBI Taxonomy" id="2518994"/>
    <lineage>
        <taxon>Bacteria</taxon>
        <taxon>Pseudomonadati</taxon>
        <taxon>Pseudomonadota</taxon>
        <taxon>Gammaproteobacteria</taxon>
        <taxon>Cellvibrionales</taxon>
        <taxon>Halieaceae</taxon>
        <taxon>Candidatus Paraluminiphilus</taxon>
    </lineage>
</organism>
<evidence type="ECO:0000313" key="8">
    <source>
        <dbReference type="EMBL" id="UZP74543.1"/>
    </source>
</evidence>
<dbReference type="InterPro" id="IPR017941">
    <property type="entry name" value="Rieske_2Fe-2S"/>
</dbReference>
<dbReference type="Gene3D" id="2.102.10.10">
    <property type="entry name" value="Rieske [2Fe-2S] iron-sulphur domain"/>
    <property type="match status" value="1"/>
</dbReference>
<dbReference type="PANTHER" id="PTHR21266">
    <property type="entry name" value="IRON-SULFUR DOMAIN CONTAINING PROTEIN"/>
    <property type="match status" value="1"/>
</dbReference>
<keyword evidence="4" id="KW-0560">Oxidoreductase</keyword>
<evidence type="ECO:0000256" key="4">
    <source>
        <dbReference type="ARBA" id="ARBA00023002"/>
    </source>
</evidence>
<proteinExistence type="predicted"/>
<evidence type="ECO:0000259" key="7">
    <source>
        <dbReference type="PROSITE" id="PS51296"/>
    </source>
</evidence>
<evidence type="ECO:0000256" key="3">
    <source>
        <dbReference type="ARBA" id="ARBA00022723"/>
    </source>
</evidence>
<keyword evidence="6" id="KW-0411">Iron-sulfur</keyword>
<dbReference type="InterPro" id="IPR045605">
    <property type="entry name" value="KshA-like_C"/>
</dbReference>
<dbReference type="SUPFAM" id="SSF50022">
    <property type="entry name" value="ISP domain"/>
    <property type="match status" value="1"/>
</dbReference>
<evidence type="ECO:0000256" key="5">
    <source>
        <dbReference type="ARBA" id="ARBA00023004"/>
    </source>
</evidence>
<evidence type="ECO:0000256" key="6">
    <source>
        <dbReference type="ARBA" id="ARBA00023014"/>
    </source>
</evidence>
<accession>A0ABY6Q6K3</accession>
<keyword evidence="5" id="KW-0408">Iron</keyword>
<name>A0ABY6Q6K3_9GAMM</name>
<dbReference type="Gene3D" id="3.90.380.10">
    <property type="entry name" value="Naphthalene 1,2-dioxygenase Alpha Subunit, Chain A, domain 1"/>
    <property type="match status" value="1"/>
</dbReference>
<dbReference type="EMBL" id="CP036501">
    <property type="protein sequence ID" value="UZP74543.1"/>
    <property type="molecule type" value="Genomic_DNA"/>
</dbReference>
<dbReference type="InterPro" id="IPR036922">
    <property type="entry name" value="Rieske_2Fe-2S_sf"/>
</dbReference>
<protein>
    <submittedName>
        <fullName evidence="8">Rieske (2Fe-2S) protein</fullName>
    </submittedName>
</protein>
<dbReference type="Pfam" id="PF00355">
    <property type="entry name" value="Rieske"/>
    <property type="match status" value="1"/>
</dbReference>
<keyword evidence="3" id="KW-0479">Metal-binding</keyword>
<keyword evidence="2" id="KW-0001">2Fe-2S</keyword>
<comment type="cofactor">
    <cofactor evidence="1">
        <name>Fe cation</name>
        <dbReference type="ChEBI" id="CHEBI:24875"/>
    </cofactor>
</comment>
<reference evidence="8 9" key="1">
    <citation type="submission" date="2019-02" db="EMBL/GenBank/DDBJ databases">
        <title>Halieaceae_genomes.</title>
        <authorList>
            <person name="Li S.-H."/>
        </authorList>
    </citation>
    <scope>NUCLEOTIDE SEQUENCE [LARGE SCALE GENOMIC DNA]</scope>
    <source>
        <strain evidence="8 9">JH123</strain>
    </source>
</reference>
<dbReference type="InterPro" id="IPR050584">
    <property type="entry name" value="Cholesterol_7-desaturase"/>
</dbReference>
<evidence type="ECO:0000313" key="9">
    <source>
        <dbReference type="Proteomes" id="UP001317963"/>
    </source>
</evidence>
<dbReference type="CDD" id="cd03469">
    <property type="entry name" value="Rieske_RO_Alpha_N"/>
    <property type="match status" value="1"/>
</dbReference>
<feature type="domain" description="Rieske" evidence="7">
    <location>
        <begin position="18"/>
        <end position="133"/>
    </location>
</feature>
<evidence type="ECO:0000256" key="1">
    <source>
        <dbReference type="ARBA" id="ARBA00001962"/>
    </source>
</evidence>
<dbReference type="PROSITE" id="PS51296">
    <property type="entry name" value="RIESKE"/>
    <property type="match status" value="1"/>
</dbReference>
<dbReference type="SUPFAM" id="SSF55961">
    <property type="entry name" value="Bet v1-like"/>
    <property type="match status" value="1"/>
</dbReference>
<keyword evidence="9" id="KW-1185">Reference proteome</keyword>
<gene>
    <name evidence="8" type="ORF">E0F26_07235</name>
</gene>
<dbReference type="RefSeq" id="WP_279240996.1">
    <property type="nucleotide sequence ID" value="NZ_CP036501.1"/>
</dbReference>
<dbReference type="Pfam" id="PF19298">
    <property type="entry name" value="KshA_C"/>
    <property type="match status" value="1"/>
</dbReference>
<sequence length="366" mass="40748">MATAAEYGLGPNTYPRGWFIVAESREIDNGPIGVTFFGRDFALYRGESGNPVMLDAYCKHMGTHLAKNTSAMLIVADVGGKHVEGDSIRCPYHGWRYNSEGQVDDIPYHDGPCPKSASIRSYPVVDNMGCIMMWFDEEGAAPDYAPPYLEQWDEGGWVHWDLDHLPELDLHPQEVLDNMCDNRHLGPTHGAPCEYFENEMRDHVLIQRQGGAMTLYGGAMLYTTTWYTGPGVLLSKQVWGDATQFEMIANTPIGDGRIKAWHGCLVKSATGTITAEDKEMAKAIQAGALEAFSKDFEIWQHKKPALKPMAMKTEGPFLKGRKWYSQFYADRADVKSTQDAVNGLYHVPGVQTPAERNHAIDEGLPI</sequence>
<dbReference type="PANTHER" id="PTHR21266:SF60">
    <property type="entry name" value="3-KETOSTEROID-9-ALPHA-MONOOXYGENASE, OXYGENASE COMPONENT"/>
    <property type="match status" value="1"/>
</dbReference>
<evidence type="ECO:0000256" key="2">
    <source>
        <dbReference type="ARBA" id="ARBA00022714"/>
    </source>
</evidence>
<dbReference type="Proteomes" id="UP001317963">
    <property type="component" value="Chromosome"/>
</dbReference>